<keyword evidence="3" id="KW-0804">Transcription</keyword>
<proteinExistence type="predicted"/>
<dbReference type="InterPro" id="IPR000524">
    <property type="entry name" value="Tscrpt_reg_HTH_GntR"/>
</dbReference>
<evidence type="ECO:0000259" key="4">
    <source>
        <dbReference type="PROSITE" id="PS50949"/>
    </source>
</evidence>
<comment type="caution">
    <text evidence="5">The sequence shown here is derived from an EMBL/GenBank/DDBJ whole genome shotgun (WGS) entry which is preliminary data.</text>
</comment>
<dbReference type="PROSITE" id="PS50949">
    <property type="entry name" value="HTH_GNTR"/>
    <property type="match status" value="1"/>
</dbReference>
<dbReference type="SUPFAM" id="SSF46785">
    <property type="entry name" value="Winged helix' DNA-binding domain"/>
    <property type="match status" value="1"/>
</dbReference>
<keyword evidence="2 5" id="KW-0238">DNA-binding</keyword>
<dbReference type="SUPFAM" id="SSF64288">
    <property type="entry name" value="Chorismate lyase-like"/>
    <property type="match status" value="1"/>
</dbReference>
<evidence type="ECO:0000256" key="3">
    <source>
        <dbReference type="ARBA" id="ARBA00023163"/>
    </source>
</evidence>
<evidence type="ECO:0000256" key="2">
    <source>
        <dbReference type="ARBA" id="ARBA00023125"/>
    </source>
</evidence>
<dbReference type="GO" id="GO:0003677">
    <property type="term" value="F:DNA binding"/>
    <property type="evidence" value="ECO:0007669"/>
    <property type="project" value="UniProtKB-KW"/>
</dbReference>
<dbReference type="CDD" id="cd07377">
    <property type="entry name" value="WHTH_GntR"/>
    <property type="match status" value="1"/>
</dbReference>
<dbReference type="EMBL" id="JAUSRO010000005">
    <property type="protein sequence ID" value="MDP9899731.1"/>
    <property type="molecule type" value="Genomic_DNA"/>
</dbReference>
<dbReference type="PRINTS" id="PR00035">
    <property type="entry name" value="HTHGNTR"/>
</dbReference>
<evidence type="ECO:0000313" key="6">
    <source>
        <dbReference type="Proteomes" id="UP001226867"/>
    </source>
</evidence>
<dbReference type="InterPro" id="IPR028978">
    <property type="entry name" value="Chorismate_lyase_/UTRA_dom_sf"/>
</dbReference>
<gene>
    <name evidence="5" type="ORF">J2W36_001982</name>
</gene>
<dbReference type="InterPro" id="IPR036390">
    <property type="entry name" value="WH_DNA-bd_sf"/>
</dbReference>
<sequence length="259" mass="28585">MKNKSSSNLQLVSQTHETLAKVPLYRRLADDLALDIQRGRYAVGAVMPTEVELAELLQVSRGSVRDALELLAEWGMVERARKIGTRVLRSQPVKGYVQRMNGLGDTLGFAGDTVMRIDEVLDVAEPDEPGLVGESSTTGFWLQITGARHLPRNPEVSTWTRVYVSGPLSGIRPLLASENDSIYELIEQAYGLRVSRLRQKVTAIALPAIAAPVLKLPEGTPVLEVQAWLYSEDGRLVEFVRSIHNPALYSMEFTAQSST</sequence>
<reference evidence="5 6" key="1">
    <citation type="submission" date="2023-07" db="EMBL/GenBank/DDBJ databases">
        <title>Sorghum-associated microbial communities from plants grown in Nebraska, USA.</title>
        <authorList>
            <person name="Schachtman D."/>
        </authorList>
    </citation>
    <scope>NUCLEOTIDE SEQUENCE [LARGE SCALE GENOMIC DNA]</scope>
    <source>
        <strain evidence="5 6">DS1607</strain>
    </source>
</reference>
<evidence type="ECO:0000256" key="1">
    <source>
        <dbReference type="ARBA" id="ARBA00023015"/>
    </source>
</evidence>
<dbReference type="RefSeq" id="WP_307689548.1">
    <property type="nucleotide sequence ID" value="NZ_JAUSRO010000005.1"/>
</dbReference>
<dbReference type="InterPro" id="IPR036388">
    <property type="entry name" value="WH-like_DNA-bd_sf"/>
</dbReference>
<dbReference type="PANTHER" id="PTHR44846:SF1">
    <property type="entry name" value="MANNOSYL-D-GLYCERATE TRANSPORT_METABOLISM SYSTEM REPRESSOR MNGR-RELATED"/>
    <property type="match status" value="1"/>
</dbReference>
<evidence type="ECO:0000313" key="5">
    <source>
        <dbReference type="EMBL" id="MDP9899731.1"/>
    </source>
</evidence>
<dbReference type="SMART" id="SM00345">
    <property type="entry name" value="HTH_GNTR"/>
    <property type="match status" value="1"/>
</dbReference>
<dbReference type="Proteomes" id="UP001226867">
    <property type="component" value="Unassembled WGS sequence"/>
</dbReference>
<dbReference type="SMART" id="SM00866">
    <property type="entry name" value="UTRA"/>
    <property type="match status" value="1"/>
</dbReference>
<dbReference type="InterPro" id="IPR050679">
    <property type="entry name" value="Bact_HTH_transcr_reg"/>
</dbReference>
<dbReference type="PANTHER" id="PTHR44846">
    <property type="entry name" value="MANNOSYL-D-GLYCERATE TRANSPORT/METABOLISM SYSTEM REPRESSOR MNGR-RELATED"/>
    <property type="match status" value="1"/>
</dbReference>
<keyword evidence="1" id="KW-0805">Transcription regulation</keyword>
<keyword evidence="6" id="KW-1185">Reference proteome</keyword>
<accession>A0ABT9S7I8</accession>
<dbReference type="Pfam" id="PF00392">
    <property type="entry name" value="GntR"/>
    <property type="match status" value="1"/>
</dbReference>
<dbReference type="Gene3D" id="1.10.10.10">
    <property type="entry name" value="Winged helix-like DNA-binding domain superfamily/Winged helix DNA-binding domain"/>
    <property type="match status" value="1"/>
</dbReference>
<dbReference type="Pfam" id="PF07702">
    <property type="entry name" value="UTRA"/>
    <property type="match status" value="1"/>
</dbReference>
<organism evidence="5 6">
    <name type="scientific">Variovorax ginsengisoli</name>
    <dbReference type="NCBI Taxonomy" id="363844"/>
    <lineage>
        <taxon>Bacteria</taxon>
        <taxon>Pseudomonadati</taxon>
        <taxon>Pseudomonadota</taxon>
        <taxon>Betaproteobacteria</taxon>
        <taxon>Burkholderiales</taxon>
        <taxon>Comamonadaceae</taxon>
        <taxon>Variovorax</taxon>
    </lineage>
</organism>
<protein>
    <submittedName>
        <fullName evidence="5">DNA-binding GntR family transcriptional regulator</fullName>
    </submittedName>
</protein>
<feature type="domain" description="HTH gntR-type" evidence="4">
    <location>
        <begin position="22"/>
        <end position="90"/>
    </location>
</feature>
<dbReference type="InterPro" id="IPR011663">
    <property type="entry name" value="UTRA"/>
</dbReference>
<dbReference type="Gene3D" id="3.40.1410.10">
    <property type="entry name" value="Chorismate lyase-like"/>
    <property type="match status" value="1"/>
</dbReference>
<name>A0ABT9S7I8_9BURK</name>